<dbReference type="InterPro" id="IPR012337">
    <property type="entry name" value="RNaseH-like_sf"/>
</dbReference>
<dbReference type="InterPro" id="IPR036397">
    <property type="entry name" value="RNaseH_sf"/>
</dbReference>
<dbReference type="Proteomes" id="UP000001805">
    <property type="component" value="Chromosome 1, Linkage Group I"/>
</dbReference>
<dbReference type="GO" id="GO:0003676">
    <property type="term" value="F:nucleic acid binding"/>
    <property type="evidence" value="ECO:0007669"/>
    <property type="project" value="InterPro"/>
</dbReference>
<dbReference type="OMA" id="RIPLWRN"/>
<evidence type="ECO:0000313" key="3">
    <source>
        <dbReference type="Proteomes" id="UP000001805"/>
    </source>
</evidence>
<feature type="compositionally biased region" description="Polar residues" evidence="1">
    <location>
        <begin position="54"/>
        <end position="78"/>
    </location>
</feature>
<sequence>MTLPKRPRSPGFIADADGNVYKRMKRGHESFYWMGDASEAEALGLAQDFSQKAQDVSKSIQDPKSTVAANAPTSSGLPSATHLDHPVPSCVVPTEPAPKDHNSAAPSNARHRSTDRTSRTHKKTLIQRPPERSPSPSGDIRIPLWRNETRAFKGTCELPPKVMGRELAKSAQNAELWVDGKPQFNVFVDGSYKPYVDLPKKKRLPEHRSWGRGGYGVAFRDPYHGTATAESKGDHNGNLQDRTKGGIGGKSKRRDFNIRSWSSYRVLSSYHTELAAIFQGLQTVLTSVRQNRPPSGASVCIFTDSSDSVRRLRNKRALPDDEPVTLRDALTMPLVRAIIWLSHYLFEEGCEIKLQWLPRCCVRAHRLADKAAGSWERSDAVFYQRDVPLWRRDGILDAVHEDLIKVVNRIEAGEQVRLPPWAERQRGSKKEDHKDTLEIFSGSTVQREIETQSEFMDT</sequence>
<feature type="region of interest" description="Disordered" evidence="1">
    <location>
        <begin position="226"/>
        <end position="251"/>
    </location>
</feature>
<dbReference type="InParanoid" id="Q7SCX1"/>
<dbReference type="EMBL" id="CM002236">
    <property type="protein sequence ID" value="EAA34603.1"/>
    <property type="molecule type" value="Genomic_DNA"/>
</dbReference>
<dbReference type="PaxDb" id="5141-EFNCRP00000009634"/>
<organism evidence="2 3">
    <name type="scientific">Neurospora crassa (strain ATCC 24698 / 74-OR23-1A / CBS 708.71 / DSM 1257 / FGSC 987)</name>
    <dbReference type="NCBI Taxonomy" id="367110"/>
    <lineage>
        <taxon>Eukaryota</taxon>
        <taxon>Fungi</taxon>
        <taxon>Dikarya</taxon>
        <taxon>Ascomycota</taxon>
        <taxon>Pezizomycotina</taxon>
        <taxon>Sordariomycetes</taxon>
        <taxon>Sordariomycetidae</taxon>
        <taxon>Sordariales</taxon>
        <taxon>Sordariaceae</taxon>
        <taxon>Neurospora</taxon>
    </lineage>
</organism>
<evidence type="ECO:0000313" key="2">
    <source>
        <dbReference type="EMBL" id="EAA34603.1"/>
    </source>
</evidence>
<dbReference type="GeneID" id="3879988"/>
<dbReference type="OrthoDB" id="4580508at2759"/>
<feature type="region of interest" description="Disordered" evidence="1">
    <location>
        <begin position="54"/>
        <end position="141"/>
    </location>
</feature>
<gene>
    <name evidence="2" type="ORF">NCU08109</name>
</gene>
<protein>
    <recommendedName>
        <fullName evidence="4">RNase H type-1 domain-containing protein</fullName>
    </recommendedName>
</protein>
<proteinExistence type="predicted"/>
<dbReference type="HOGENOM" id="CLU_045427_0_0_1"/>
<evidence type="ECO:0000256" key="1">
    <source>
        <dbReference type="SAM" id="MobiDB-lite"/>
    </source>
</evidence>
<accession>Q7SCX1</accession>
<dbReference type="VEuPathDB" id="FungiDB:NCU08109"/>
<dbReference type="Gene3D" id="3.30.420.10">
    <property type="entry name" value="Ribonuclease H-like superfamily/Ribonuclease H"/>
    <property type="match status" value="1"/>
</dbReference>
<dbReference type="SUPFAM" id="SSF53098">
    <property type="entry name" value="Ribonuclease H-like"/>
    <property type="match status" value="1"/>
</dbReference>
<keyword evidence="3" id="KW-1185">Reference proteome</keyword>
<name>Q7SCX1_NEUCR</name>
<reference evidence="2 3" key="1">
    <citation type="journal article" date="2003" name="Nature">
        <title>The genome sequence of the filamentous fungus Neurospora crassa.</title>
        <authorList>
            <person name="Galagan J.E."/>
            <person name="Calvo S.E."/>
            <person name="Borkovich K.A."/>
            <person name="Selker E.U."/>
            <person name="Read N.D."/>
            <person name="Jaffe D."/>
            <person name="FitzHugh W."/>
            <person name="Ma L.J."/>
            <person name="Smirnov S."/>
            <person name="Purcell S."/>
            <person name="Rehman B."/>
            <person name="Elkins T."/>
            <person name="Engels R."/>
            <person name="Wang S."/>
            <person name="Nielsen C.B."/>
            <person name="Butler J."/>
            <person name="Endrizzi M."/>
            <person name="Qui D."/>
            <person name="Ianakiev P."/>
            <person name="Bell-Pedersen D."/>
            <person name="Nelson M.A."/>
            <person name="Werner-Washburne M."/>
            <person name="Selitrennikoff C.P."/>
            <person name="Kinsey J.A."/>
            <person name="Braun E.L."/>
            <person name="Zelter A."/>
            <person name="Schulte U."/>
            <person name="Kothe G.O."/>
            <person name="Jedd G."/>
            <person name="Mewes W."/>
            <person name="Staben C."/>
            <person name="Marcotte E."/>
            <person name="Greenberg D."/>
            <person name="Roy A."/>
            <person name="Foley K."/>
            <person name="Naylor J."/>
            <person name="Stange-Thomann N."/>
            <person name="Barrett R."/>
            <person name="Gnerre S."/>
            <person name="Kamal M."/>
            <person name="Kamvysselis M."/>
            <person name="Mauceli E."/>
            <person name="Bielke C."/>
            <person name="Rudd S."/>
            <person name="Frishman D."/>
            <person name="Krystofova S."/>
            <person name="Rasmussen C."/>
            <person name="Metzenberg R.L."/>
            <person name="Perkins D.D."/>
            <person name="Kroken S."/>
            <person name="Cogoni C."/>
            <person name="Macino G."/>
            <person name="Catcheside D."/>
            <person name="Li W."/>
            <person name="Pratt R.J."/>
            <person name="Osmani S.A."/>
            <person name="DeSouza C.P."/>
            <person name="Glass L."/>
            <person name="Orbach M.J."/>
            <person name="Berglund J.A."/>
            <person name="Voelker R."/>
            <person name="Yarden O."/>
            <person name="Plamann M."/>
            <person name="Seiler S."/>
            <person name="Dunlap J."/>
            <person name="Radford A."/>
            <person name="Aramayo R."/>
            <person name="Natvig D.O."/>
            <person name="Alex L.A."/>
            <person name="Mannhaupt G."/>
            <person name="Ebbole D.J."/>
            <person name="Freitag M."/>
            <person name="Paulsen I."/>
            <person name="Sachs M.S."/>
            <person name="Lander E.S."/>
            <person name="Nusbaum C."/>
            <person name="Birren B."/>
        </authorList>
    </citation>
    <scope>NUCLEOTIDE SEQUENCE [LARGE SCALE GENOMIC DNA]</scope>
    <source>
        <strain evidence="3">ATCC 24698 / 74-OR23-1A / CBS 708.71 / DSM 1257 / FGSC 987</strain>
    </source>
</reference>
<dbReference type="RefSeq" id="XP_963839.1">
    <property type="nucleotide sequence ID" value="XM_958746.1"/>
</dbReference>
<dbReference type="KEGG" id="ncr:NCU08109"/>
<evidence type="ECO:0008006" key="4">
    <source>
        <dbReference type="Google" id="ProtNLM"/>
    </source>
</evidence>
<dbReference type="AlphaFoldDB" id="Q7SCX1"/>